<dbReference type="Proteomes" id="UP000316778">
    <property type="component" value="Unassembled WGS sequence"/>
</dbReference>
<dbReference type="PRINTS" id="PR00032">
    <property type="entry name" value="HTHARAC"/>
</dbReference>
<dbReference type="Pfam" id="PF06445">
    <property type="entry name" value="GyrI-like"/>
    <property type="match status" value="1"/>
</dbReference>
<dbReference type="SUPFAM" id="SSF55136">
    <property type="entry name" value="Probable bacterial effector-binding domain"/>
    <property type="match status" value="1"/>
</dbReference>
<gene>
    <name evidence="5" type="ORF">LX66_2070</name>
</gene>
<evidence type="ECO:0000256" key="2">
    <source>
        <dbReference type="ARBA" id="ARBA00023125"/>
    </source>
</evidence>
<organism evidence="5 6">
    <name type="scientific">Chitinophaga japonensis</name>
    <name type="common">Flexibacter japonensis</name>
    <dbReference type="NCBI Taxonomy" id="104662"/>
    <lineage>
        <taxon>Bacteria</taxon>
        <taxon>Pseudomonadati</taxon>
        <taxon>Bacteroidota</taxon>
        <taxon>Chitinophagia</taxon>
        <taxon>Chitinophagales</taxon>
        <taxon>Chitinophagaceae</taxon>
        <taxon>Chitinophaga</taxon>
    </lineage>
</organism>
<dbReference type="RefSeq" id="WP_145712707.1">
    <property type="nucleotide sequence ID" value="NZ_BAAAFY010000001.1"/>
</dbReference>
<dbReference type="PANTHER" id="PTHR40055:SF1">
    <property type="entry name" value="TRANSCRIPTIONAL REGULATOR YGIV-RELATED"/>
    <property type="match status" value="1"/>
</dbReference>
<evidence type="ECO:0000256" key="1">
    <source>
        <dbReference type="ARBA" id="ARBA00023015"/>
    </source>
</evidence>
<dbReference type="InterPro" id="IPR009057">
    <property type="entry name" value="Homeodomain-like_sf"/>
</dbReference>
<evidence type="ECO:0000259" key="4">
    <source>
        <dbReference type="PROSITE" id="PS01124"/>
    </source>
</evidence>
<keyword evidence="2" id="KW-0238">DNA-binding</keyword>
<dbReference type="SUPFAM" id="SSF46689">
    <property type="entry name" value="Homeodomain-like"/>
    <property type="match status" value="2"/>
</dbReference>
<evidence type="ECO:0000256" key="3">
    <source>
        <dbReference type="ARBA" id="ARBA00023163"/>
    </source>
</evidence>
<dbReference type="InterPro" id="IPR018062">
    <property type="entry name" value="HTH_AraC-typ_CS"/>
</dbReference>
<dbReference type="PROSITE" id="PS01124">
    <property type="entry name" value="HTH_ARAC_FAMILY_2"/>
    <property type="match status" value="1"/>
</dbReference>
<keyword evidence="6" id="KW-1185">Reference proteome</keyword>
<sequence>MEVIDNILYYIHQHFDEDLSLQALSQQAHYSPYHFHRLFKQHTGEAPRQYLLRLRLEKATKELLFYPGKSIYAIAIDCGFSSQSVFARAFRAKYGITAEQYRQQALQAIREKTDAFTPDVQQYPVTTTRMERIHMACEITYLAQEAGIVATFRKLYQWALVRELISGRPEFYGVYLDTPHTTAPEQCRYLAGIRLDRPFAGRESYALGGMTIAQIPVMGGFEVATAYALYVKQRWLHENGYEMIQGVPGFERFTDMDFNKPYSLHYRTICIGIQPA</sequence>
<reference evidence="5 6" key="1">
    <citation type="journal article" date="2013" name="Stand. Genomic Sci.">
        <title>Genomic Encyclopedia of Type Strains, Phase I: The one thousand microbial genomes (KMG-I) project.</title>
        <authorList>
            <person name="Kyrpides N.C."/>
            <person name="Woyke T."/>
            <person name="Eisen J.A."/>
            <person name="Garrity G."/>
            <person name="Lilburn T.G."/>
            <person name="Beck B.J."/>
            <person name="Whitman W.B."/>
            <person name="Hugenholtz P."/>
            <person name="Klenk H.P."/>
        </authorList>
    </citation>
    <scope>NUCLEOTIDE SEQUENCE [LARGE SCALE GENOMIC DNA]</scope>
    <source>
        <strain evidence="5 6">DSM 13484</strain>
    </source>
</reference>
<dbReference type="PANTHER" id="PTHR40055">
    <property type="entry name" value="TRANSCRIPTIONAL REGULATOR YGIV-RELATED"/>
    <property type="match status" value="1"/>
</dbReference>
<comment type="caution">
    <text evidence="5">The sequence shown here is derived from an EMBL/GenBank/DDBJ whole genome shotgun (WGS) entry which is preliminary data.</text>
</comment>
<proteinExistence type="predicted"/>
<dbReference type="Gene3D" id="1.10.10.60">
    <property type="entry name" value="Homeodomain-like"/>
    <property type="match status" value="2"/>
</dbReference>
<dbReference type="PROSITE" id="PS00041">
    <property type="entry name" value="HTH_ARAC_FAMILY_1"/>
    <property type="match status" value="1"/>
</dbReference>
<dbReference type="OrthoDB" id="9816011at2"/>
<dbReference type="EMBL" id="VLLG01000003">
    <property type="protein sequence ID" value="TWI87996.1"/>
    <property type="molecule type" value="Genomic_DNA"/>
</dbReference>
<dbReference type="Pfam" id="PF12833">
    <property type="entry name" value="HTH_18"/>
    <property type="match status" value="1"/>
</dbReference>
<dbReference type="AlphaFoldDB" id="A0A562T4L1"/>
<evidence type="ECO:0000313" key="5">
    <source>
        <dbReference type="EMBL" id="TWI87996.1"/>
    </source>
</evidence>
<dbReference type="GO" id="GO:0003700">
    <property type="term" value="F:DNA-binding transcription factor activity"/>
    <property type="evidence" value="ECO:0007669"/>
    <property type="project" value="InterPro"/>
</dbReference>
<dbReference type="GO" id="GO:0043565">
    <property type="term" value="F:sequence-specific DNA binding"/>
    <property type="evidence" value="ECO:0007669"/>
    <property type="project" value="InterPro"/>
</dbReference>
<dbReference type="SMART" id="SM00342">
    <property type="entry name" value="HTH_ARAC"/>
    <property type="match status" value="1"/>
</dbReference>
<dbReference type="InterPro" id="IPR018060">
    <property type="entry name" value="HTH_AraC"/>
</dbReference>
<dbReference type="InterPro" id="IPR050908">
    <property type="entry name" value="SmbC-like"/>
</dbReference>
<dbReference type="InterPro" id="IPR020449">
    <property type="entry name" value="Tscrpt_reg_AraC-type_HTH"/>
</dbReference>
<accession>A0A562T4L1</accession>
<keyword evidence="1" id="KW-0805">Transcription regulation</keyword>
<evidence type="ECO:0000313" key="6">
    <source>
        <dbReference type="Proteomes" id="UP000316778"/>
    </source>
</evidence>
<protein>
    <submittedName>
        <fullName evidence="5">AraC family transcriptional regulator</fullName>
    </submittedName>
</protein>
<keyword evidence="3" id="KW-0804">Transcription</keyword>
<feature type="domain" description="HTH araC/xylS-type" evidence="4">
    <location>
        <begin position="5"/>
        <end position="104"/>
    </location>
</feature>
<dbReference type="Gene3D" id="3.20.80.10">
    <property type="entry name" value="Regulatory factor, effector binding domain"/>
    <property type="match status" value="1"/>
</dbReference>
<dbReference type="InterPro" id="IPR011256">
    <property type="entry name" value="Reg_factor_effector_dom_sf"/>
</dbReference>
<dbReference type="InterPro" id="IPR029442">
    <property type="entry name" value="GyrI-like"/>
</dbReference>
<name>A0A562T4L1_CHIJA</name>